<dbReference type="GO" id="GO:0019867">
    <property type="term" value="C:outer membrane"/>
    <property type="evidence" value="ECO:0007669"/>
    <property type="project" value="InterPro"/>
</dbReference>
<dbReference type="EMBL" id="MPPL01000001">
    <property type="protein sequence ID" value="OKS85334.1"/>
    <property type="molecule type" value="Genomic_DNA"/>
</dbReference>
<dbReference type="Proteomes" id="UP000186720">
    <property type="component" value="Unassembled WGS sequence"/>
</dbReference>
<evidence type="ECO:0000313" key="4">
    <source>
        <dbReference type="EMBL" id="OKS85334.1"/>
    </source>
</evidence>
<reference evidence="4 5" key="1">
    <citation type="submission" date="2016-11" db="EMBL/GenBank/DDBJ databases">
        <title>Whole Genome Sequencing of Mucilaginibacter polytrichastri RG4-7(T) isolated from the moss sample.</title>
        <authorList>
            <person name="Li Y."/>
        </authorList>
    </citation>
    <scope>NUCLEOTIDE SEQUENCE [LARGE SCALE GENOMIC DNA]</scope>
    <source>
        <strain evidence="4 5">RG4-7</strain>
    </source>
</reference>
<name>A0A1Q5ZU87_9SPHI</name>
<dbReference type="AlphaFoldDB" id="A0A1Q5ZU87"/>
<proteinExistence type="predicted"/>
<organism evidence="4 5">
    <name type="scientific">Mucilaginibacter polytrichastri</name>
    <dbReference type="NCBI Taxonomy" id="1302689"/>
    <lineage>
        <taxon>Bacteria</taxon>
        <taxon>Pseudomonadati</taxon>
        <taxon>Bacteroidota</taxon>
        <taxon>Sphingobacteriia</taxon>
        <taxon>Sphingobacteriales</taxon>
        <taxon>Sphingobacteriaceae</taxon>
        <taxon>Mucilaginibacter</taxon>
    </lineage>
</organism>
<evidence type="ECO:0000259" key="3">
    <source>
        <dbReference type="Pfam" id="PF01103"/>
    </source>
</evidence>
<feature type="domain" description="Bacterial surface antigen (D15)" evidence="3">
    <location>
        <begin position="564"/>
        <end position="745"/>
    </location>
</feature>
<gene>
    <name evidence="4" type="ORF">RG47T_0779</name>
</gene>
<evidence type="ECO:0000313" key="5">
    <source>
        <dbReference type="Proteomes" id="UP000186720"/>
    </source>
</evidence>
<dbReference type="RefSeq" id="WP_083627287.1">
    <property type="nucleotide sequence ID" value="NZ_FPAM01000001.1"/>
</dbReference>
<dbReference type="OrthoDB" id="9814535at2"/>
<dbReference type="Gene3D" id="2.40.160.50">
    <property type="entry name" value="membrane protein fhac: a member of the omp85/tpsb transporter family"/>
    <property type="match status" value="1"/>
</dbReference>
<comment type="caution">
    <text evidence="4">The sequence shown here is derived from an EMBL/GenBank/DDBJ whole genome shotgun (WGS) entry which is preliminary data.</text>
</comment>
<accession>A0A1Q5ZU87</accession>
<keyword evidence="5" id="KW-1185">Reference proteome</keyword>
<dbReference type="PROSITE" id="PS51257">
    <property type="entry name" value="PROKAR_LIPOPROTEIN"/>
    <property type="match status" value="1"/>
</dbReference>
<evidence type="ECO:0000256" key="2">
    <source>
        <dbReference type="ARBA" id="ARBA00023136"/>
    </source>
</evidence>
<sequence length="789" mass="89993">MKAYIKPAGYRLTILTILLLFLLSGCSLTRKLKGNQALVRNVAVKGIDKEFAEAAVTYIDKGEQPNNWLNLQFYLAFSKNGKKNIGEPPSILDSNLVEFSRLQIEKFLHNKGYLKAQVTDSVIVKKKKASLFFIAKQGPLFKIRKFQDSIADPKVRALYRANRIRFSHIEPGGRFDTDSLAFDRDEFYLVMKRNGYFDFYRQYISFNYDSTFNSGVVDLKVIIDNPAGKKEHPVYKINNTLITIANSNGRTPGHADTIQVDSQYRFVDFSKRFKPKTVTTYIFQRKGDLFNIDQQTLTTSRLSELNVFKNVPNPTYTKLPDSVNRRLDTKIDIIPLKQMSDRLEGEFLFSGGRYGYNIGNTYTDRNIFKTTASLQIKANWSILFDNGRNSTNSTGIENQDFKVGASLSYPRIISPFNFPILGKYGVPHTTFSSSYQLFYQKGLVTRESFVNSLTYDWAETSRKLHSFTPINIEFSRGTIDPSAYAQLLAYNRYSYIYLIGRTIFTIGSQYTYQQNANKLNTLDNFTYFRGFIDVGGNTLGLLSKLFNAPKDSLGFRKFLGYTFSQYTKLEADVRLYRHLGGEKQIVFRLNPGIGLPYGNSNQLVFEKNFYAGGANDIRAWLPRTLGPGKFNRGAFYGTDTTNRTNLKYLDQFGEIKIVGNIEYRYNVTNNFFGSKLKGATFMDFGNVWRLPGVAGASENPGGQFKLNNLFQSTAMGIGTGFRLDLNFFILRFDAAFKFKDPQFSGGDQWVLVNHFNELFKSGDFKRSYLNSNGESYNFMQLNFGIGLPF</sequence>
<dbReference type="Pfam" id="PF01103">
    <property type="entry name" value="Omp85"/>
    <property type="match status" value="1"/>
</dbReference>
<protein>
    <recommendedName>
        <fullName evidence="3">Bacterial surface antigen (D15) domain-containing protein</fullName>
    </recommendedName>
</protein>
<evidence type="ECO:0000256" key="1">
    <source>
        <dbReference type="ARBA" id="ARBA00004370"/>
    </source>
</evidence>
<keyword evidence="2" id="KW-0472">Membrane</keyword>
<comment type="subcellular location">
    <subcellularLocation>
        <location evidence="1">Membrane</location>
    </subcellularLocation>
</comment>
<dbReference type="InterPro" id="IPR000184">
    <property type="entry name" value="Bac_surfAg_D15"/>
</dbReference>
<dbReference type="STRING" id="1302689.RG47T_0779"/>